<dbReference type="AlphaFoldDB" id="A0A1F7X5X0"/>
<accession>A0A1F7X5X0</accession>
<dbReference type="CDD" id="cd02509">
    <property type="entry name" value="GDP-M1P_Guanylyltransferase"/>
    <property type="match status" value="1"/>
</dbReference>
<dbReference type="InterPro" id="IPR049577">
    <property type="entry name" value="GMPP_N"/>
</dbReference>
<gene>
    <name evidence="3" type="ORF">A2Z67_00865</name>
</gene>
<evidence type="ECO:0000259" key="2">
    <source>
        <dbReference type="Pfam" id="PF22640"/>
    </source>
</evidence>
<evidence type="ECO:0008006" key="5">
    <source>
        <dbReference type="Google" id="ProtNLM"/>
    </source>
</evidence>
<dbReference type="SUPFAM" id="SSF159283">
    <property type="entry name" value="Guanosine diphospho-D-mannose pyrophosphorylase/mannose-6-phosphate isomerase linker domain"/>
    <property type="match status" value="1"/>
</dbReference>
<dbReference type="EMBL" id="MGFQ01000008">
    <property type="protein sequence ID" value="OGM10480.1"/>
    <property type="molecule type" value="Genomic_DNA"/>
</dbReference>
<feature type="domain" description="Nucleotidyl transferase" evidence="1">
    <location>
        <begin position="12"/>
        <end position="299"/>
    </location>
</feature>
<evidence type="ECO:0000259" key="1">
    <source>
        <dbReference type="Pfam" id="PF00483"/>
    </source>
</evidence>
<dbReference type="SUPFAM" id="SSF53448">
    <property type="entry name" value="Nucleotide-diphospho-sugar transferases"/>
    <property type="match status" value="1"/>
</dbReference>
<dbReference type="Proteomes" id="UP000176939">
    <property type="component" value="Unassembled WGS sequence"/>
</dbReference>
<dbReference type="PANTHER" id="PTHR46390:SF1">
    <property type="entry name" value="MANNOSE-1-PHOSPHATE GUANYLYLTRANSFERASE"/>
    <property type="match status" value="1"/>
</dbReference>
<name>A0A1F7X5X0_9BACT</name>
<protein>
    <recommendedName>
        <fullName evidence="5">Nucleotidyl transferase domain-containing protein</fullName>
    </recommendedName>
</protein>
<dbReference type="InterPro" id="IPR054566">
    <property type="entry name" value="ManC/GMP-like_b-helix"/>
</dbReference>
<dbReference type="PANTHER" id="PTHR46390">
    <property type="entry name" value="MANNOSE-1-PHOSPHATE GUANYLYLTRANSFERASE"/>
    <property type="match status" value="1"/>
</dbReference>
<feature type="domain" description="MannoseP isomerase/GMP-like beta-helix" evidence="2">
    <location>
        <begin position="316"/>
        <end position="370"/>
    </location>
</feature>
<dbReference type="InterPro" id="IPR029044">
    <property type="entry name" value="Nucleotide-diphossugar_trans"/>
</dbReference>
<dbReference type="GO" id="GO:0009298">
    <property type="term" value="P:GDP-mannose biosynthetic process"/>
    <property type="evidence" value="ECO:0007669"/>
    <property type="project" value="TreeGrafter"/>
</dbReference>
<dbReference type="Gene3D" id="3.90.550.10">
    <property type="entry name" value="Spore Coat Polysaccharide Biosynthesis Protein SpsA, Chain A"/>
    <property type="match status" value="1"/>
</dbReference>
<reference evidence="3 4" key="1">
    <citation type="journal article" date="2016" name="Nat. Commun.">
        <title>Thousands of microbial genomes shed light on interconnected biogeochemical processes in an aquifer system.</title>
        <authorList>
            <person name="Anantharaman K."/>
            <person name="Brown C.T."/>
            <person name="Hug L.A."/>
            <person name="Sharon I."/>
            <person name="Castelle C.J."/>
            <person name="Probst A.J."/>
            <person name="Thomas B.C."/>
            <person name="Singh A."/>
            <person name="Wilkins M.J."/>
            <person name="Karaoz U."/>
            <person name="Brodie E.L."/>
            <person name="Williams K.H."/>
            <person name="Hubbard S.S."/>
            <person name="Banfield J.F."/>
        </authorList>
    </citation>
    <scope>NUCLEOTIDE SEQUENCE [LARGE SCALE GENOMIC DNA]</scope>
</reference>
<evidence type="ECO:0000313" key="4">
    <source>
        <dbReference type="Proteomes" id="UP000176939"/>
    </source>
</evidence>
<dbReference type="GO" id="GO:0004475">
    <property type="term" value="F:mannose-1-phosphate guanylyltransferase (GTP) activity"/>
    <property type="evidence" value="ECO:0007669"/>
    <property type="project" value="InterPro"/>
</dbReference>
<dbReference type="InterPro" id="IPR051161">
    <property type="entry name" value="Mannose-6P_isomerase_type2"/>
</dbReference>
<dbReference type="InterPro" id="IPR005835">
    <property type="entry name" value="NTP_transferase_dom"/>
</dbReference>
<dbReference type="Pfam" id="PF22640">
    <property type="entry name" value="ManC_GMP_beta-helix"/>
    <property type="match status" value="1"/>
</dbReference>
<dbReference type="Pfam" id="PF00483">
    <property type="entry name" value="NTP_transferase"/>
    <property type="match status" value="1"/>
</dbReference>
<comment type="caution">
    <text evidence="3">The sequence shown here is derived from an EMBL/GenBank/DDBJ whole genome shotgun (WGS) entry which is preliminary data.</text>
</comment>
<organism evidence="3 4">
    <name type="scientific">Candidatus Woesebacteria bacterium RBG_13_36_22</name>
    <dbReference type="NCBI Taxonomy" id="1802478"/>
    <lineage>
        <taxon>Bacteria</taxon>
        <taxon>Candidatus Woeseibacteriota</taxon>
    </lineage>
</organism>
<proteinExistence type="predicted"/>
<sequence length="379" mass="42927">MIEGEYRKHLYALILAGGGGTRLWPKSRNNFPKQFIKLFKGQTLTQITCERLKKILPWEKIYCTTVSESYKKEILKEVPEFIEKNIIVEPERRDTAPAHGIGAAFIFKNDPQAVIINESADRLVKPINKYLKTLLAAAKVAYEDKIFVSMGVKPRYPHVGLGHIKKGVIYRSVEGIKLYKADRFVEKPKLNLAKRFTASGQYYWNAGQFVWRAGDYLEALGKFESKVGESLRNIISVIGTKEEKEIILKEYKKIPTKTVDGKPLSVDFAVIEKIKGMLVVEGNFFWTDIGDWKEVWNNLPQDEMGNVIIDGEVPGGEIINIDTSDALIHTDGRLIAVVDVDNVVIVDTKEILLVCSKSKAQNVKKVVEMLKMQGRKELL</sequence>
<evidence type="ECO:0000313" key="3">
    <source>
        <dbReference type="EMBL" id="OGM10480.1"/>
    </source>
</evidence>